<protein>
    <recommendedName>
        <fullName evidence="10">endopeptidase La</fullName>
        <ecNumber evidence="10">3.4.21.53</ecNumber>
    </recommendedName>
</protein>
<dbReference type="Pfam" id="PF00004">
    <property type="entry name" value="AAA"/>
    <property type="match status" value="1"/>
</dbReference>
<dbReference type="Gene3D" id="1.20.5.5270">
    <property type="match status" value="1"/>
</dbReference>
<keyword evidence="2" id="KW-0963">Cytoplasm</keyword>
<feature type="domain" description="Lon N-terminal" evidence="13">
    <location>
        <begin position="15"/>
        <end position="208"/>
    </location>
</feature>
<comment type="subcellular location">
    <subcellularLocation>
        <location evidence="1">Cytoplasm</location>
    </subcellularLocation>
</comment>
<dbReference type="Gene3D" id="1.10.8.60">
    <property type="match status" value="1"/>
</dbReference>
<evidence type="ECO:0000256" key="9">
    <source>
        <dbReference type="ARBA" id="ARBA00050665"/>
    </source>
</evidence>
<name>A0A3B1C2P5_9ZZZZ</name>
<evidence type="ECO:0000256" key="1">
    <source>
        <dbReference type="ARBA" id="ARBA00004496"/>
    </source>
</evidence>
<dbReference type="HAMAP" id="MF_01973">
    <property type="entry name" value="lon_bact"/>
    <property type="match status" value="1"/>
</dbReference>
<dbReference type="NCBIfam" id="TIGR00763">
    <property type="entry name" value="lon"/>
    <property type="match status" value="1"/>
</dbReference>
<dbReference type="InterPro" id="IPR008269">
    <property type="entry name" value="Lon_proteolytic"/>
</dbReference>
<keyword evidence="5 14" id="KW-0378">Hydrolase</keyword>
<dbReference type="SUPFAM" id="SSF88697">
    <property type="entry name" value="PUA domain-like"/>
    <property type="match status" value="1"/>
</dbReference>
<dbReference type="GO" id="GO:0005524">
    <property type="term" value="F:ATP binding"/>
    <property type="evidence" value="ECO:0007669"/>
    <property type="project" value="UniProtKB-KW"/>
</dbReference>
<dbReference type="PANTHER" id="PTHR10046">
    <property type="entry name" value="ATP DEPENDENT LON PROTEASE FAMILY MEMBER"/>
    <property type="match status" value="1"/>
</dbReference>
<evidence type="ECO:0000256" key="5">
    <source>
        <dbReference type="ARBA" id="ARBA00022801"/>
    </source>
</evidence>
<keyword evidence="4" id="KW-0547">Nucleotide-binding</keyword>
<proteinExistence type="inferred from homology"/>
<gene>
    <name evidence="14" type="ORF">MNBD_NITROSPINAE02-209</name>
</gene>
<dbReference type="PROSITE" id="PS01046">
    <property type="entry name" value="LON_SER"/>
    <property type="match status" value="1"/>
</dbReference>
<dbReference type="SUPFAM" id="SSF54211">
    <property type="entry name" value="Ribosomal protein S5 domain 2-like"/>
    <property type="match status" value="1"/>
</dbReference>
<dbReference type="InterPro" id="IPR014721">
    <property type="entry name" value="Ribsml_uS5_D2-typ_fold_subgr"/>
</dbReference>
<dbReference type="Pfam" id="PF22667">
    <property type="entry name" value="Lon_lid"/>
    <property type="match status" value="1"/>
</dbReference>
<dbReference type="InterPro" id="IPR054594">
    <property type="entry name" value="Lon_lid"/>
</dbReference>
<organism evidence="14">
    <name type="scientific">hydrothermal vent metagenome</name>
    <dbReference type="NCBI Taxonomy" id="652676"/>
    <lineage>
        <taxon>unclassified sequences</taxon>
        <taxon>metagenomes</taxon>
        <taxon>ecological metagenomes</taxon>
    </lineage>
</organism>
<dbReference type="AlphaFoldDB" id="A0A3B1C2P5"/>
<dbReference type="InterPro" id="IPR046336">
    <property type="entry name" value="Lon_prtase_N_sf"/>
</dbReference>
<dbReference type="Gene3D" id="3.30.230.10">
    <property type="match status" value="1"/>
</dbReference>
<evidence type="ECO:0000256" key="3">
    <source>
        <dbReference type="ARBA" id="ARBA00022670"/>
    </source>
</evidence>
<evidence type="ECO:0000256" key="10">
    <source>
        <dbReference type="ARBA" id="ARBA00066743"/>
    </source>
</evidence>
<dbReference type="SMART" id="SM00382">
    <property type="entry name" value="AAA"/>
    <property type="match status" value="1"/>
</dbReference>
<dbReference type="GO" id="GO:0004252">
    <property type="term" value="F:serine-type endopeptidase activity"/>
    <property type="evidence" value="ECO:0007669"/>
    <property type="project" value="UniProtKB-EC"/>
</dbReference>
<evidence type="ECO:0000256" key="7">
    <source>
        <dbReference type="ARBA" id="ARBA00022840"/>
    </source>
</evidence>
<sequence length="814" mass="90848">MDPAKETPETAGNRYPLLPLRDIVIFPGMIAPLFVGRPKSIKALDMIFKKDKLLILATQKDSSINEPGAGDLYDMGCIAEVTQILRLPDGAVKALIEGKDRAKINKFEDLDDVMMVDVTTIDDEIEEDKDLKALMRTAKSSFERYAKLNHQIPNEVALMLSSMKNPGLFADTIAANLVAMTDEKQKFLEMVDIKLRLEKLVAKIHSEIELLQIERRVRSRVKKQMERSQRDYYLNEQMKAIQKELGKSDSSKSEMDELRGKIAAAGMPKDIEKRALKELGKLEQMPPMSAEGTVSRNYIDWLVEAPWNKRTRDKLSIKGAGKILDEDHYGLSKVKERILEYLSVRKLVKRMKGPVLCFVGPPGVGKTSLGKSIARAMGRKFVRFSLGGIRDEAEIRGHRRTYIGSMPGRIIQSMKKAGVKNPVIMLDEIDKIASDFRGDPASALLEALDPEQNYQFNDHYLEVDYDLSEVMFITTANVLHTIPRPLQDRMEVIHISGYTDDEKEVIARRFLLPKQEKEHGLPEGFIKLAAESLRKVIRNYTRESGVRNLERELANICRKLARKMAETKSKKPQAPKVSINTDDLTNLIGEIKYRDDIAGRQSAQGVVNGLAWTEVGGSLLKVETTIMDGKGKFILTGKLGDVMKESAQAALSYIRSRAKDFGLAKGFHNKIDIHIHIPEGAIPKDGPSAGITLATAMTSALLKIPVRHDVAMTGEITLLGEALPIGGLKEKMLAAKRAGIKIILIPKENERDLKEIPENLQKGLEIITVKNMDDVLAHALVKSPLKKRKSAKKTKRKAPAKRTTPRSAPGPALN</sequence>
<evidence type="ECO:0000313" key="14">
    <source>
        <dbReference type="EMBL" id="VAX24776.1"/>
    </source>
</evidence>
<dbReference type="InterPro" id="IPR015947">
    <property type="entry name" value="PUA-like_sf"/>
</dbReference>
<evidence type="ECO:0000256" key="6">
    <source>
        <dbReference type="ARBA" id="ARBA00022825"/>
    </source>
</evidence>
<dbReference type="InterPro" id="IPR003111">
    <property type="entry name" value="Lon_prtase_N"/>
</dbReference>
<feature type="region of interest" description="Disordered" evidence="11">
    <location>
        <begin position="784"/>
        <end position="814"/>
    </location>
</feature>
<dbReference type="Gene3D" id="3.40.50.300">
    <property type="entry name" value="P-loop containing nucleotide triphosphate hydrolases"/>
    <property type="match status" value="1"/>
</dbReference>
<evidence type="ECO:0000256" key="11">
    <source>
        <dbReference type="SAM" id="MobiDB-lite"/>
    </source>
</evidence>
<keyword evidence="3 14" id="KW-0645">Protease</keyword>
<dbReference type="InterPro" id="IPR027417">
    <property type="entry name" value="P-loop_NTPase"/>
</dbReference>
<dbReference type="FunFam" id="1.20.5.5270:FF:000002">
    <property type="entry name" value="Lon protease homolog"/>
    <property type="match status" value="1"/>
</dbReference>
<keyword evidence="7" id="KW-0067">ATP-binding</keyword>
<dbReference type="InterPro" id="IPR003959">
    <property type="entry name" value="ATPase_AAA_core"/>
</dbReference>
<dbReference type="Gene3D" id="1.20.58.1480">
    <property type="match status" value="1"/>
</dbReference>
<keyword evidence="8" id="KW-0346">Stress response</keyword>
<dbReference type="Pfam" id="PF02190">
    <property type="entry name" value="LON_substr_bdg"/>
    <property type="match status" value="1"/>
</dbReference>
<dbReference type="PROSITE" id="PS51786">
    <property type="entry name" value="LON_PROTEOLYTIC"/>
    <property type="match status" value="1"/>
</dbReference>
<evidence type="ECO:0000256" key="8">
    <source>
        <dbReference type="ARBA" id="ARBA00023016"/>
    </source>
</evidence>
<feature type="domain" description="Lon proteolytic" evidence="12">
    <location>
        <begin position="601"/>
        <end position="782"/>
    </location>
</feature>
<comment type="catalytic activity">
    <reaction evidence="9">
        <text>Hydrolysis of proteins in presence of ATP.</text>
        <dbReference type="EC" id="3.4.21.53"/>
    </reaction>
</comment>
<dbReference type="EC" id="3.4.21.53" evidence="10"/>
<accession>A0A3B1C2P5</accession>
<dbReference type="EMBL" id="UOGE01000097">
    <property type="protein sequence ID" value="VAX24776.1"/>
    <property type="molecule type" value="Genomic_DNA"/>
</dbReference>
<evidence type="ECO:0000259" key="12">
    <source>
        <dbReference type="PROSITE" id="PS51786"/>
    </source>
</evidence>
<dbReference type="PROSITE" id="PS51787">
    <property type="entry name" value="LON_N"/>
    <property type="match status" value="1"/>
</dbReference>
<dbReference type="PIRSF" id="PIRSF001174">
    <property type="entry name" value="Lon_proteas"/>
    <property type="match status" value="1"/>
</dbReference>
<feature type="compositionally biased region" description="Basic residues" evidence="11">
    <location>
        <begin position="784"/>
        <end position="804"/>
    </location>
</feature>
<evidence type="ECO:0000256" key="4">
    <source>
        <dbReference type="ARBA" id="ARBA00022741"/>
    </source>
</evidence>
<dbReference type="GO" id="GO:0004176">
    <property type="term" value="F:ATP-dependent peptidase activity"/>
    <property type="evidence" value="ECO:0007669"/>
    <property type="project" value="InterPro"/>
</dbReference>
<reference evidence="14" key="1">
    <citation type="submission" date="2018-06" db="EMBL/GenBank/DDBJ databases">
        <authorList>
            <person name="Zhirakovskaya E."/>
        </authorList>
    </citation>
    <scope>NUCLEOTIDE SEQUENCE</scope>
</reference>
<dbReference type="InterPro" id="IPR027543">
    <property type="entry name" value="Lon_bac"/>
</dbReference>
<dbReference type="InterPro" id="IPR003593">
    <property type="entry name" value="AAA+_ATPase"/>
</dbReference>
<dbReference type="SMART" id="SM00464">
    <property type="entry name" value="LON"/>
    <property type="match status" value="1"/>
</dbReference>
<dbReference type="NCBIfam" id="NF008053">
    <property type="entry name" value="PRK10787.1"/>
    <property type="match status" value="1"/>
</dbReference>
<dbReference type="PRINTS" id="PR00830">
    <property type="entry name" value="ENDOLAPTASE"/>
</dbReference>
<evidence type="ECO:0000256" key="2">
    <source>
        <dbReference type="ARBA" id="ARBA00022490"/>
    </source>
</evidence>
<dbReference type="SUPFAM" id="SSF52540">
    <property type="entry name" value="P-loop containing nucleoside triphosphate hydrolases"/>
    <property type="match status" value="1"/>
</dbReference>
<dbReference type="GO" id="GO:0030163">
    <property type="term" value="P:protein catabolic process"/>
    <property type="evidence" value="ECO:0007669"/>
    <property type="project" value="InterPro"/>
</dbReference>
<dbReference type="CDD" id="cd19500">
    <property type="entry name" value="RecA-like_Lon"/>
    <property type="match status" value="1"/>
</dbReference>
<dbReference type="Gene3D" id="2.30.130.40">
    <property type="entry name" value="LON domain-like"/>
    <property type="match status" value="1"/>
</dbReference>
<evidence type="ECO:0000259" key="13">
    <source>
        <dbReference type="PROSITE" id="PS51787"/>
    </source>
</evidence>
<dbReference type="Pfam" id="PF05362">
    <property type="entry name" value="Lon_C"/>
    <property type="match status" value="1"/>
</dbReference>
<dbReference type="GO" id="GO:0005737">
    <property type="term" value="C:cytoplasm"/>
    <property type="evidence" value="ECO:0007669"/>
    <property type="project" value="UniProtKB-SubCell"/>
</dbReference>
<dbReference type="InterPro" id="IPR027065">
    <property type="entry name" value="Lon_Prtase"/>
</dbReference>
<dbReference type="InterPro" id="IPR020568">
    <property type="entry name" value="Ribosomal_Su5_D2-typ_SF"/>
</dbReference>
<dbReference type="FunFam" id="3.40.50.300:FF:000021">
    <property type="entry name" value="Lon protease homolog"/>
    <property type="match status" value="1"/>
</dbReference>
<dbReference type="GO" id="GO:0043565">
    <property type="term" value="F:sequence-specific DNA binding"/>
    <property type="evidence" value="ECO:0007669"/>
    <property type="project" value="InterPro"/>
</dbReference>
<dbReference type="GO" id="GO:0006508">
    <property type="term" value="P:proteolysis"/>
    <property type="evidence" value="ECO:0007669"/>
    <property type="project" value="UniProtKB-KW"/>
</dbReference>
<keyword evidence="6" id="KW-0720">Serine protease</keyword>
<dbReference type="InterPro" id="IPR008268">
    <property type="entry name" value="Peptidase_S16_AS"/>
</dbReference>
<dbReference type="GO" id="GO:0016887">
    <property type="term" value="F:ATP hydrolysis activity"/>
    <property type="evidence" value="ECO:0007669"/>
    <property type="project" value="InterPro"/>
</dbReference>
<dbReference type="InterPro" id="IPR004815">
    <property type="entry name" value="Lon_bac/euk-typ"/>
</dbReference>